<sequence length="64" mass="7266">MSCKTDFSAIKSILGRVESTMLFNFFVKSQTPILFNWIPNSTYPLFVLASSSRLLGEAERFINT</sequence>
<dbReference type="Proteomes" id="UP000554482">
    <property type="component" value="Unassembled WGS sequence"/>
</dbReference>
<accession>A0A7J6VHF5</accession>
<organism evidence="1 2">
    <name type="scientific">Thalictrum thalictroides</name>
    <name type="common">Rue-anemone</name>
    <name type="synonym">Anemone thalictroides</name>
    <dbReference type="NCBI Taxonomy" id="46969"/>
    <lineage>
        <taxon>Eukaryota</taxon>
        <taxon>Viridiplantae</taxon>
        <taxon>Streptophyta</taxon>
        <taxon>Embryophyta</taxon>
        <taxon>Tracheophyta</taxon>
        <taxon>Spermatophyta</taxon>
        <taxon>Magnoliopsida</taxon>
        <taxon>Ranunculales</taxon>
        <taxon>Ranunculaceae</taxon>
        <taxon>Thalictroideae</taxon>
        <taxon>Thalictrum</taxon>
    </lineage>
</organism>
<evidence type="ECO:0000313" key="1">
    <source>
        <dbReference type="EMBL" id="KAF5184343.1"/>
    </source>
</evidence>
<dbReference type="EMBL" id="JABWDY010032227">
    <property type="protein sequence ID" value="KAF5184343.1"/>
    <property type="molecule type" value="Genomic_DNA"/>
</dbReference>
<gene>
    <name evidence="1" type="ORF">FRX31_026081</name>
</gene>
<evidence type="ECO:0000313" key="2">
    <source>
        <dbReference type="Proteomes" id="UP000554482"/>
    </source>
</evidence>
<protein>
    <submittedName>
        <fullName evidence="1">Uncharacterized protein</fullName>
    </submittedName>
</protein>
<comment type="caution">
    <text evidence="1">The sequence shown here is derived from an EMBL/GenBank/DDBJ whole genome shotgun (WGS) entry which is preliminary data.</text>
</comment>
<proteinExistence type="predicted"/>
<name>A0A7J6VHF5_THATH</name>
<dbReference type="AlphaFoldDB" id="A0A7J6VHF5"/>
<reference evidence="1 2" key="1">
    <citation type="submission" date="2020-06" db="EMBL/GenBank/DDBJ databases">
        <title>Transcriptomic and genomic resources for Thalictrum thalictroides and T. hernandezii: Facilitating candidate gene discovery in an emerging model plant lineage.</title>
        <authorList>
            <person name="Arias T."/>
            <person name="Riano-Pachon D.M."/>
            <person name="Di Stilio V.S."/>
        </authorList>
    </citation>
    <scope>NUCLEOTIDE SEQUENCE [LARGE SCALE GENOMIC DNA]</scope>
    <source>
        <strain evidence="2">cv. WT478/WT964</strain>
        <tissue evidence="1">Leaves</tissue>
    </source>
</reference>
<keyword evidence="2" id="KW-1185">Reference proteome</keyword>